<dbReference type="Proteomes" id="UP001175261">
    <property type="component" value="Unassembled WGS sequence"/>
</dbReference>
<keyword evidence="4" id="KW-1185">Reference proteome</keyword>
<organism evidence="3 4">
    <name type="scientific">Sarocladium strictum</name>
    <name type="common">Black bundle disease fungus</name>
    <name type="synonym">Acremonium strictum</name>
    <dbReference type="NCBI Taxonomy" id="5046"/>
    <lineage>
        <taxon>Eukaryota</taxon>
        <taxon>Fungi</taxon>
        <taxon>Dikarya</taxon>
        <taxon>Ascomycota</taxon>
        <taxon>Pezizomycotina</taxon>
        <taxon>Sordariomycetes</taxon>
        <taxon>Hypocreomycetidae</taxon>
        <taxon>Hypocreales</taxon>
        <taxon>Sarocladiaceae</taxon>
        <taxon>Sarocladium</taxon>
    </lineage>
</organism>
<dbReference type="AlphaFoldDB" id="A0AA39GS36"/>
<feature type="region of interest" description="Disordered" evidence="1">
    <location>
        <begin position="41"/>
        <end position="189"/>
    </location>
</feature>
<reference evidence="3" key="1">
    <citation type="submission" date="2022-10" db="EMBL/GenBank/DDBJ databases">
        <title>Determination and structural analysis of whole genome sequence of Sarocladium strictum F4-1.</title>
        <authorList>
            <person name="Hu L."/>
            <person name="Jiang Y."/>
        </authorList>
    </citation>
    <scope>NUCLEOTIDE SEQUENCE</scope>
    <source>
        <strain evidence="3">F4-1</strain>
    </source>
</reference>
<evidence type="ECO:0000313" key="3">
    <source>
        <dbReference type="EMBL" id="KAK0392096.1"/>
    </source>
</evidence>
<evidence type="ECO:0000256" key="1">
    <source>
        <dbReference type="SAM" id="MobiDB-lite"/>
    </source>
</evidence>
<dbReference type="InterPro" id="IPR046497">
    <property type="entry name" value="DUF6590"/>
</dbReference>
<accession>A0AA39GS36</accession>
<dbReference type="Pfam" id="PF20233">
    <property type="entry name" value="DUF6590"/>
    <property type="match status" value="1"/>
</dbReference>
<sequence>MYRSSKSSKSKSKRWGEYSDWAWEADQKFWYRVRQDADGNLDYDYSYNTSGGQESIPRSGDDVVDELSEDYGNLSLQTDHQDSEYQTAGGQSSSSHGKSRSSKPSKGKERRHERDRYESGADSSRDSRRQPVVDETEDYSYSNATGGGGYATGDTYYQNSYPSDSASSSRQAAYTTADSTYEATDTSYDSLYNQPLGSYAYDQYTTPSGAYAYPAYEQDDGEGRLTPKAGSSSKTSHMAADVSEALDPRYRLERSDRFQPGEIFKAGWAEPKGAANDVLTGLSGKQEIEDTRGVTFVTGFRRFIVIANDQGHSTCVFVIPCPLAPCRLLF</sequence>
<feature type="region of interest" description="Disordered" evidence="1">
    <location>
        <begin position="212"/>
        <end position="240"/>
    </location>
</feature>
<proteinExistence type="predicted"/>
<protein>
    <recommendedName>
        <fullName evidence="2">DUF6590 domain-containing protein</fullName>
    </recommendedName>
</protein>
<name>A0AA39GS36_SARSR</name>
<feature type="compositionally biased region" description="Basic and acidic residues" evidence="1">
    <location>
        <begin position="106"/>
        <end position="132"/>
    </location>
</feature>
<feature type="domain" description="DUF6590" evidence="2">
    <location>
        <begin position="256"/>
        <end position="318"/>
    </location>
</feature>
<feature type="compositionally biased region" description="Polar residues" evidence="1">
    <location>
        <begin position="74"/>
        <end position="88"/>
    </location>
</feature>
<evidence type="ECO:0000313" key="4">
    <source>
        <dbReference type="Proteomes" id="UP001175261"/>
    </source>
</evidence>
<gene>
    <name evidence="3" type="ORF">NLU13_1594</name>
</gene>
<evidence type="ECO:0000259" key="2">
    <source>
        <dbReference type="Pfam" id="PF20233"/>
    </source>
</evidence>
<feature type="compositionally biased region" description="Polar residues" evidence="1">
    <location>
        <begin position="158"/>
        <end position="189"/>
    </location>
</feature>
<comment type="caution">
    <text evidence="3">The sequence shown here is derived from an EMBL/GenBank/DDBJ whole genome shotgun (WGS) entry which is preliminary data.</text>
</comment>
<dbReference type="EMBL" id="JAPDFR010000001">
    <property type="protein sequence ID" value="KAK0392096.1"/>
    <property type="molecule type" value="Genomic_DNA"/>
</dbReference>